<dbReference type="InterPro" id="IPR032124">
    <property type="entry name" value="Phage_F116_holin"/>
</dbReference>
<name>A0A0R0AE19_9GAMM</name>
<feature type="transmembrane region" description="Helical" evidence="1">
    <location>
        <begin position="44"/>
        <end position="65"/>
    </location>
</feature>
<keyword evidence="1" id="KW-0812">Transmembrane</keyword>
<evidence type="ECO:0008006" key="4">
    <source>
        <dbReference type="Google" id="ProtNLM"/>
    </source>
</evidence>
<evidence type="ECO:0000313" key="2">
    <source>
        <dbReference type="EMBL" id="KRG43216.1"/>
    </source>
</evidence>
<dbReference type="EMBL" id="LLXS01000014">
    <property type="protein sequence ID" value="KRG43216.1"/>
    <property type="molecule type" value="Genomic_DNA"/>
</dbReference>
<comment type="caution">
    <text evidence="2">The sequence shown here is derived from an EMBL/GenBank/DDBJ whole genome shotgun (WGS) entry which is preliminary data.</text>
</comment>
<gene>
    <name evidence="2" type="ORF">ARC78_07575</name>
</gene>
<keyword evidence="1" id="KW-1133">Transmembrane helix</keyword>
<proteinExistence type="predicted"/>
<evidence type="ECO:0000313" key="3">
    <source>
        <dbReference type="Proteomes" id="UP000050836"/>
    </source>
</evidence>
<dbReference type="AlphaFoldDB" id="A0A0R0AE19"/>
<keyword evidence="1" id="KW-0472">Membrane</keyword>
<sequence>MTVRSEGLTEMANQTSTAVNVASKVTTYGGSAGAVFFGLTANEMAAVSGVVIGLLGLLVTVIFKYRDDRRNAQRHALEMRRLQREVDHHV</sequence>
<dbReference type="Proteomes" id="UP000050836">
    <property type="component" value="Unassembled WGS sequence"/>
</dbReference>
<evidence type="ECO:0000256" key="1">
    <source>
        <dbReference type="SAM" id="Phobius"/>
    </source>
</evidence>
<dbReference type="RefSeq" id="WP_054658808.1">
    <property type="nucleotide sequence ID" value="NZ_BAZI01000108.1"/>
</dbReference>
<keyword evidence="3" id="KW-1185">Reference proteome</keyword>
<reference evidence="2 3" key="1">
    <citation type="submission" date="2015-10" db="EMBL/GenBank/DDBJ databases">
        <title>Genome sequencing and analysis of members of genus Stenotrophomonas.</title>
        <authorList>
            <person name="Patil P.P."/>
            <person name="Midha S."/>
            <person name="Patil P.B."/>
        </authorList>
    </citation>
    <scope>NUCLEOTIDE SEQUENCE [LARGE SCALE GENOMIC DNA]</scope>
    <source>
        <strain evidence="2 3">JCM 9942</strain>
    </source>
</reference>
<dbReference type="Pfam" id="PF16082">
    <property type="entry name" value="Phage_holin_2_4"/>
    <property type="match status" value="1"/>
</dbReference>
<organism evidence="2 3">
    <name type="scientific">Stenotrophomonas pictorum JCM 9942</name>
    <dbReference type="NCBI Taxonomy" id="1236960"/>
    <lineage>
        <taxon>Bacteria</taxon>
        <taxon>Pseudomonadati</taxon>
        <taxon>Pseudomonadota</taxon>
        <taxon>Gammaproteobacteria</taxon>
        <taxon>Lysobacterales</taxon>
        <taxon>Lysobacteraceae</taxon>
        <taxon>Stenotrophomonas</taxon>
    </lineage>
</organism>
<protein>
    <recommendedName>
        <fullName evidence="4">Holin</fullName>
    </recommendedName>
</protein>
<accession>A0A0R0AE19</accession>